<dbReference type="Gene3D" id="3.90.550.10">
    <property type="entry name" value="Spore Coat Polysaccharide Biosynthesis Protein SpsA, Chain A"/>
    <property type="match status" value="1"/>
</dbReference>
<keyword evidence="3 6" id="KW-0808">Transferase</keyword>
<dbReference type="InterPro" id="IPR029044">
    <property type="entry name" value="Nucleotide-diphossugar_trans"/>
</dbReference>
<dbReference type="RefSeq" id="WP_121165521.1">
    <property type="nucleotide sequence ID" value="NZ_RAPE01000002.1"/>
</dbReference>
<evidence type="ECO:0000313" key="6">
    <source>
        <dbReference type="EMBL" id="RKF14744.1"/>
    </source>
</evidence>
<evidence type="ECO:0000259" key="5">
    <source>
        <dbReference type="Pfam" id="PF00535"/>
    </source>
</evidence>
<dbReference type="PANTHER" id="PTHR43179:SF12">
    <property type="entry name" value="GALACTOFURANOSYLTRANSFERASE GLFT2"/>
    <property type="match status" value="1"/>
</dbReference>
<organism evidence="6 7">
    <name type="scientific">Roseovarius spongiae</name>
    <dbReference type="NCBI Taxonomy" id="2320272"/>
    <lineage>
        <taxon>Bacteria</taxon>
        <taxon>Pseudomonadati</taxon>
        <taxon>Pseudomonadota</taxon>
        <taxon>Alphaproteobacteria</taxon>
        <taxon>Rhodobacterales</taxon>
        <taxon>Roseobacteraceae</taxon>
        <taxon>Roseovarius</taxon>
    </lineage>
</organism>
<keyword evidence="4" id="KW-1133">Transmembrane helix</keyword>
<dbReference type="CDD" id="cd04186">
    <property type="entry name" value="GT_2_like_c"/>
    <property type="match status" value="1"/>
</dbReference>
<feature type="domain" description="Glycosyltransferase 2-like" evidence="5">
    <location>
        <begin position="6"/>
        <end position="177"/>
    </location>
</feature>
<comment type="caution">
    <text evidence="6">The sequence shown here is derived from an EMBL/GenBank/DDBJ whole genome shotgun (WGS) entry which is preliminary data.</text>
</comment>
<proteinExistence type="inferred from homology"/>
<evidence type="ECO:0000256" key="2">
    <source>
        <dbReference type="ARBA" id="ARBA00022676"/>
    </source>
</evidence>
<keyword evidence="2" id="KW-0328">Glycosyltransferase</keyword>
<gene>
    <name evidence="6" type="ORF">D6850_07645</name>
</gene>
<dbReference type="GO" id="GO:0016757">
    <property type="term" value="F:glycosyltransferase activity"/>
    <property type="evidence" value="ECO:0007669"/>
    <property type="project" value="UniProtKB-KW"/>
</dbReference>
<dbReference type="Proteomes" id="UP000281128">
    <property type="component" value="Unassembled WGS sequence"/>
</dbReference>
<dbReference type="SUPFAM" id="SSF53448">
    <property type="entry name" value="Nucleotide-diphospho-sugar transferases"/>
    <property type="match status" value="1"/>
</dbReference>
<protein>
    <submittedName>
        <fullName evidence="6">Glycosyltransferase family 2 protein</fullName>
    </submittedName>
</protein>
<comment type="similarity">
    <text evidence="1">Belongs to the glycosyltransferase 2 family.</text>
</comment>
<dbReference type="PANTHER" id="PTHR43179">
    <property type="entry name" value="RHAMNOSYLTRANSFERASE WBBL"/>
    <property type="match status" value="1"/>
</dbReference>
<dbReference type="InterPro" id="IPR001173">
    <property type="entry name" value="Glyco_trans_2-like"/>
</dbReference>
<keyword evidence="4" id="KW-0472">Membrane</keyword>
<evidence type="ECO:0000256" key="3">
    <source>
        <dbReference type="ARBA" id="ARBA00022679"/>
    </source>
</evidence>
<evidence type="ECO:0000313" key="7">
    <source>
        <dbReference type="Proteomes" id="UP000281128"/>
    </source>
</evidence>
<feature type="transmembrane region" description="Helical" evidence="4">
    <location>
        <begin position="249"/>
        <end position="271"/>
    </location>
</feature>
<dbReference type="AlphaFoldDB" id="A0A3A8AT90"/>
<keyword evidence="7" id="KW-1185">Reference proteome</keyword>
<reference evidence="6 7" key="1">
    <citation type="submission" date="2018-09" db="EMBL/GenBank/DDBJ databases">
        <title>Roseovarius spongiae sp. nov., isolated from a marine sponge.</title>
        <authorList>
            <person name="Zhuang L."/>
            <person name="Luo L."/>
        </authorList>
    </citation>
    <scope>NUCLEOTIDE SEQUENCE [LARGE SCALE GENOMIC DNA]</scope>
    <source>
        <strain evidence="6 7">HN-E21</strain>
    </source>
</reference>
<name>A0A3A8AT90_9RHOB</name>
<keyword evidence="4" id="KW-0812">Transmembrane</keyword>
<dbReference type="Pfam" id="PF00535">
    <property type="entry name" value="Glycos_transf_2"/>
    <property type="match status" value="1"/>
</dbReference>
<dbReference type="EMBL" id="RAPE01000002">
    <property type="protein sequence ID" value="RKF14744.1"/>
    <property type="molecule type" value="Genomic_DNA"/>
</dbReference>
<evidence type="ECO:0000256" key="1">
    <source>
        <dbReference type="ARBA" id="ARBA00006739"/>
    </source>
</evidence>
<dbReference type="OrthoDB" id="9771846at2"/>
<accession>A0A3A8AT90</accession>
<evidence type="ECO:0000256" key="4">
    <source>
        <dbReference type="SAM" id="Phobius"/>
    </source>
</evidence>
<sequence length="345" mass="37714">MSEHVSVVIPNWNGERWLPTCLNSLRRQSYGDFRVYVVDNGSTDGSVALMRRDYPEVEIVESAENLGFAGGMNLGFEAARGDLLVALNNDVETDPEWLATLVAAMEAAPGIGLAASQLMDFADREVIDSLGDWFNPLGLSRKVGAGQRAGELGERPVPIQTPCGAASVYRRELLDEIGAFDEDFFAYMEDVDLGLRALFAGHDCVFVPGARVYHIGSATSGGSASAFTIRQTVCNTYQVTLKNLPLPLLPVWIVTTLGVHVGALLLSFLPIAPRWLSRNRAAVLRGLGAALRQAPESLRKRRDMRNLRRRGSGAFLRSIQQSMAFNRNIRGDRGQTALAKNRNPV</sequence>